<sequence>MLLLSGAGKDAVAMVEADVVVGLQAAAAMDSKVLSENSSVFANLIADCHKNSGGLANLCRIEVHEVENLRVYHQTIEIMFADDIMKSFVQMGVSKSIDALEIFFLNWC</sequence>
<keyword evidence="2" id="KW-1185">Reference proteome</keyword>
<accession>A0AAD4XV48</accession>
<proteinExistence type="predicted"/>
<dbReference type="Proteomes" id="UP001202328">
    <property type="component" value="Unassembled WGS sequence"/>
</dbReference>
<reference evidence="1" key="1">
    <citation type="submission" date="2022-04" db="EMBL/GenBank/DDBJ databases">
        <title>A functionally conserved STORR gene fusion in Papaver species that diverged 16.8 million years ago.</title>
        <authorList>
            <person name="Catania T."/>
        </authorList>
    </citation>
    <scope>NUCLEOTIDE SEQUENCE</scope>
    <source>
        <strain evidence="1">S-188037</strain>
    </source>
</reference>
<protein>
    <submittedName>
        <fullName evidence="1">Uncharacterized protein</fullName>
    </submittedName>
</protein>
<gene>
    <name evidence="1" type="ORF">MKW98_019258</name>
</gene>
<organism evidence="1 2">
    <name type="scientific">Papaver atlanticum</name>
    <dbReference type="NCBI Taxonomy" id="357466"/>
    <lineage>
        <taxon>Eukaryota</taxon>
        <taxon>Viridiplantae</taxon>
        <taxon>Streptophyta</taxon>
        <taxon>Embryophyta</taxon>
        <taxon>Tracheophyta</taxon>
        <taxon>Spermatophyta</taxon>
        <taxon>Magnoliopsida</taxon>
        <taxon>Ranunculales</taxon>
        <taxon>Papaveraceae</taxon>
        <taxon>Papaveroideae</taxon>
        <taxon>Papaver</taxon>
    </lineage>
</organism>
<dbReference type="AlphaFoldDB" id="A0AAD4XV48"/>
<dbReference type="EMBL" id="JAJJMB010003267">
    <property type="protein sequence ID" value="KAI3948508.1"/>
    <property type="molecule type" value="Genomic_DNA"/>
</dbReference>
<name>A0AAD4XV48_9MAGN</name>
<evidence type="ECO:0000313" key="2">
    <source>
        <dbReference type="Proteomes" id="UP001202328"/>
    </source>
</evidence>
<evidence type="ECO:0000313" key="1">
    <source>
        <dbReference type="EMBL" id="KAI3948508.1"/>
    </source>
</evidence>
<comment type="caution">
    <text evidence="1">The sequence shown here is derived from an EMBL/GenBank/DDBJ whole genome shotgun (WGS) entry which is preliminary data.</text>
</comment>